<dbReference type="OrthoDB" id="4818801at2759"/>
<dbReference type="RefSeq" id="XP_027609148.1">
    <property type="nucleotide sequence ID" value="XM_027753347.1"/>
</dbReference>
<organism evidence="1 2">
    <name type="scientific">Sparassis crispa</name>
    <dbReference type="NCBI Taxonomy" id="139825"/>
    <lineage>
        <taxon>Eukaryota</taxon>
        <taxon>Fungi</taxon>
        <taxon>Dikarya</taxon>
        <taxon>Basidiomycota</taxon>
        <taxon>Agaricomycotina</taxon>
        <taxon>Agaricomycetes</taxon>
        <taxon>Polyporales</taxon>
        <taxon>Sparassidaceae</taxon>
        <taxon>Sparassis</taxon>
    </lineage>
</organism>
<name>A0A401G7U1_9APHY</name>
<dbReference type="Proteomes" id="UP000287166">
    <property type="component" value="Unassembled WGS sequence"/>
</dbReference>
<proteinExistence type="predicted"/>
<keyword evidence="2" id="KW-1185">Reference proteome</keyword>
<dbReference type="Pfam" id="PF00300">
    <property type="entry name" value="His_Phos_1"/>
    <property type="match status" value="1"/>
</dbReference>
<dbReference type="GO" id="GO:0046390">
    <property type="term" value="P:ribose phosphate biosynthetic process"/>
    <property type="evidence" value="ECO:0007669"/>
    <property type="project" value="TreeGrafter"/>
</dbReference>
<comment type="caution">
    <text evidence="1">The sequence shown here is derived from an EMBL/GenBank/DDBJ whole genome shotgun (WGS) entry which is preliminary data.</text>
</comment>
<dbReference type="CDD" id="cd07067">
    <property type="entry name" value="HP_PGM_like"/>
    <property type="match status" value="1"/>
</dbReference>
<dbReference type="InterPro" id="IPR013078">
    <property type="entry name" value="His_Pase_superF_clade-1"/>
</dbReference>
<protein>
    <submittedName>
        <fullName evidence="1">Phosphoglycerate mutase-like protein</fullName>
    </submittedName>
</protein>
<dbReference type="PANTHER" id="PTHR48100:SF15">
    <property type="entry name" value="SEDOHEPTULOSE 1,7-BISPHOSPHATASE"/>
    <property type="match status" value="1"/>
</dbReference>
<dbReference type="Gene3D" id="3.40.50.1240">
    <property type="entry name" value="Phosphoglycerate mutase-like"/>
    <property type="match status" value="1"/>
</dbReference>
<dbReference type="InterPro" id="IPR029033">
    <property type="entry name" value="His_PPase_superfam"/>
</dbReference>
<dbReference type="GO" id="GO:0050278">
    <property type="term" value="F:sedoheptulose-bisphosphatase activity"/>
    <property type="evidence" value="ECO:0007669"/>
    <property type="project" value="TreeGrafter"/>
</dbReference>
<accession>A0A401G7U1</accession>
<dbReference type="PANTHER" id="PTHR48100">
    <property type="entry name" value="BROAD-SPECIFICITY PHOSPHATASE YOR283W-RELATED"/>
    <property type="match status" value="1"/>
</dbReference>
<dbReference type="AlphaFoldDB" id="A0A401G7U1"/>
<dbReference type="SMART" id="SM00855">
    <property type="entry name" value="PGAM"/>
    <property type="match status" value="1"/>
</dbReference>
<dbReference type="SUPFAM" id="SSF53254">
    <property type="entry name" value="Phosphoglycerate mutase-like"/>
    <property type="match status" value="1"/>
</dbReference>
<dbReference type="InterPro" id="IPR050275">
    <property type="entry name" value="PGM_Phosphatase"/>
</dbReference>
<gene>
    <name evidence="1" type="ORF">SCP_0111180</name>
</gene>
<dbReference type="InParanoid" id="A0A401G7U1"/>
<sequence>MSRPMPRLFLIRHGETEWSRNGSVYTGSHSLEISLPELFPFYDHRRHTGRSDIPLTKGGEEDTLQKAKLLVGDGKILDPKNICTVFVSPRIRAHRTFHLLFQHLESFPHHLITEEVREWDYGDYEGLKPAEIKEKNPAWNIWKDGCPGGESTEEMCCRVDIVIQKVRETHRLWKEEGKGSRDVVIIAHGHFNRVFISRWIKFPLSLGTHFNVEPAGIAILGYNHNNLAEPALNALNLYASTLV</sequence>
<evidence type="ECO:0000313" key="2">
    <source>
        <dbReference type="Proteomes" id="UP000287166"/>
    </source>
</evidence>
<evidence type="ECO:0000313" key="1">
    <source>
        <dbReference type="EMBL" id="GBE78235.1"/>
    </source>
</evidence>
<dbReference type="STRING" id="139825.A0A401G7U1"/>
<dbReference type="EMBL" id="BFAD01000001">
    <property type="protein sequence ID" value="GBE78235.1"/>
    <property type="molecule type" value="Genomic_DNA"/>
</dbReference>
<reference evidence="1 2" key="1">
    <citation type="journal article" date="2018" name="Sci. Rep.">
        <title>Genome sequence of the cauliflower mushroom Sparassis crispa (Hanabiratake) and its association with beneficial usage.</title>
        <authorList>
            <person name="Kiyama R."/>
            <person name="Furutani Y."/>
            <person name="Kawaguchi K."/>
            <person name="Nakanishi T."/>
        </authorList>
    </citation>
    <scope>NUCLEOTIDE SEQUENCE [LARGE SCALE GENOMIC DNA]</scope>
</reference>
<dbReference type="GeneID" id="38775152"/>